<organism evidence="12 13">
    <name type="scientific">Dispira parvispora</name>
    <dbReference type="NCBI Taxonomy" id="1520584"/>
    <lineage>
        <taxon>Eukaryota</taxon>
        <taxon>Fungi</taxon>
        <taxon>Fungi incertae sedis</taxon>
        <taxon>Zoopagomycota</taxon>
        <taxon>Kickxellomycotina</taxon>
        <taxon>Dimargaritomycetes</taxon>
        <taxon>Dimargaritales</taxon>
        <taxon>Dimargaritaceae</taxon>
        <taxon>Dispira</taxon>
    </lineage>
</organism>
<dbReference type="OrthoDB" id="276989at2759"/>
<reference evidence="12" key="1">
    <citation type="submission" date="2022-07" db="EMBL/GenBank/DDBJ databases">
        <title>Phylogenomic reconstructions and comparative analyses of Kickxellomycotina fungi.</title>
        <authorList>
            <person name="Reynolds N.K."/>
            <person name="Stajich J.E."/>
            <person name="Barry K."/>
            <person name="Grigoriev I.V."/>
            <person name="Crous P."/>
            <person name="Smith M.E."/>
        </authorList>
    </citation>
    <scope>NUCLEOTIDE SEQUENCE</scope>
    <source>
        <strain evidence="12">RSA 1196</strain>
    </source>
</reference>
<evidence type="ECO:0000256" key="9">
    <source>
        <dbReference type="RuleBase" id="RU000488"/>
    </source>
</evidence>
<dbReference type="Proteomes" id="UP001150925">
    <property type="component" value="Unassembled WGS sequence"/>
</dbReference>
<feature type="transmembrane region" description="Helical" evidence="11">
    <location>
        <begin position="75"/>
        <end position="101"/>
    </location>
</feature>
<dbReference type="PROSITE" id="PS50920">
    <property type="entry name" value="SOLCAR"/>
    <property type="match status" value="2"/>
</dbReference>
<gene>
    <name evidence="12" type="primary">PET8</name>
    <name evidence="12" type="ORF">IWQ62_005685</name>
</gene>
<dbReference type="AlphaFoldDB" id="A0A9W8AQH8"/>
<dbReference type="InterPro" id="IPR023395">
    <property type="entry name" value="MCP_dom_sf"/>
</dbReference>
<keyword evidence="3 9" id="KW-0813">Transport</keyword>
<keyword evidence="6 11" id="KW-1133">Transmembrane helix</keyword>
<dbReference type="PANTHER" id="PTHR45667">
    <property type="entry name" value="S-ADENOSYLMETHIONINE MITOCHONDRIAL CARRIER PROTEIN"/>
    <property type="match status" value="1"/>
</dbReference>
<dbReference type="SUPFAM" id="SSF103506">
    <property type="entry name" value="Mitochondrial carrier"/>
    <property type="match status" value="1"/>
</dbReference>
<dbReference type="EMBL" id="JANBPY010002499">
    <property type="protein sequence ID" value="KAJ1954741.1"/>
    <property type="molecule type" value="Genomic_DNA"/>
</dbReference>
<evidence type="ECO:0000256" key="8">
    <source>
        <dbReference type="PROSITE-ProRule" id="PRU00282"/>
    </source>
</evidence>
<keyword evidence="4 8" id="KW-0812">Transmembrane</keyword>
<keyword evidence="13" id="KW-1185">Reference proteome</keyword>
<evidence type="ECO:0000256" key="6">
    <source>
        <dbReference type="ARBA" id="ARBA00022989"/>
    </source>
</evidence>
<protein>
    <submittedName>
        <fullName evidence="12">S-adenosylmethionine transporter</fullName>
    </submittedName>
</protein>
<keyword evidence="7 8" id="KW-0472">Membrane</keyword>
<dbReference type="InterPro" id="IPR018108">
    <property type="entry name" value="MCP_transmembrane"/>
</dbReference>
<feature type="repeat" description="Solcar" evidence="8">
    <location>
        <begin position="31"/>
        <end position="104"/>
    </location>
</feature>
<name>A0A9W8AQH8_9FUNG</name>
<sequence>MVDTSDPPLVPQIAPMSSTGSGSPPEPPRRATLFQCLVSGGVAGMAVDTALFPLDTIKTRLQSRAGFRGSGGFSGIYSGLLSAMVGSAPSAAAFFVAYEYLKHSIGQNLGEKYAPVVHMLAASGGEISACVVRVPTEVIKQRMQTKQYSTTFSAIRSIVRTDGLLGFYRGYHSTV</sequence>
<dbReference type="GO" id="GO:0016020">
    <property type="term" value="C:membrane"/>
    <property type="evidence" value="ECO:0007669"/>
    <property type="project" value="UniProtKB-SubCell"/>
</dbReference>
<evidence type="ECO:0000256" key="4">
    <source>
        <dbReference type="ARBA" id="ARBA00022692"/>
    </source>
</evidence>
<evidence type="ECO:0000256" key="1">
    <source>
        <dbReference type="ARBA" id="ARBA00004141"/>
    </source>
</evidence>
<proteinExistence type="inferred from homology"/>
<feature type="non-terminal residue" evidence="12">
    <location>
        <position position="175"/>
    </location>
</feature>
<comment type="subcellular location">
    <subcellularLocation>
        <location evidence="1">Membrane</location>
        <topology evidence="1">Multi-pass membrane protein</topology>
    </subcellularLocation>
</comment>
<keyword evidence="5" id="KW-0677">Repeat</keyword>
<dbReference type="Gene3D" id="1.50.40.10">
    <property type="entry name" value="Mitochondrial carrier domain"/>
    <property type="match status" value="1"/>
</dbReference>
<accession>A0A9W8AQH8</accession>
<feature type="repeat" description="Solcar" evidence="8">
    <location>
        <begin position="113"/>
        <end position="175"/>
    </location>
</feature>
<evidence type="ECO:0000313" key="12">
    <source>
        <dbReference type="EMBL" id="KAJ1954741.1"/>
    </source>
</evidence>
<comment type="caution">
    <text evidence="12">The sequence shown here is derived from an EMBL/GenBank/DDBJ whole genome shotgun (WGS) entry which is preliminary data.</text>
</comment>
<evidence type="ECO:0000256" key="7">
    <source>
        <dbReference type="ARBA" id="ARBA00023136"/>
    </source>
</evidence>
<evidence type="ECO:0000256" key="2">
    <source>
        <dbReference type="ARBA" id="ARBA00006375"/>
    </source>
</evidence>
<evidence type="ECO:0000256" key="10">
    <source>
        <dbReference type="SAM" id="MobiDB-lite"/>
    </source>
</evidence>
<comment type="similarity">
    <text evidence="2 9">Belongs to the mitochondrial carrier (TC 2.A.29) family.</text>
</comment>
<feature type="region of interest" description="Disordered" evidence="10">
    <location>
        <begin position="1"/>
        <end position="30"/>
    </location>
</feature>
<evidence type="ECO:0000256" key="11">
    <source>
        <dbReference type="SAM" id="Phobius"/>
    </source>
</evidence>
<dbReference type="Pfam" id="PF00153">
    <property type="entry name" value="Mito_carr"/>
    <property type="match status" value="2"/>
</dbReference>
<evidence type="ECO:0000256" key="5">
    <source>
        <dbReference type="ARBA" id="ARBA00022737"/>
    </source>
</evidence>
<evidence type="ECO:0000313" key="13">
    <source>
        <dbReference type="Proteomes" id="UP001150925"/>
    </source>
</evidence>
<evidence type="ECO:0000256" key="3">
    <source>
        <dbReference type="ARBA" id="ARBA00022448"/>
    </source>
</evidence>